<dbReference type="PANTHER" id="PTHR46361">
    <property type="entry name" value="ELECTRON CARRIER/ PROTEIN DISULFIDE OXIDOREDUCTASE"/>
    <property type="match status" value="1"/>
</dbReference>
<protein>
    <recommendedName>
        <fullName evidence="1">DUF547 domain-containing protein</fullName>
    </recommendedName>
</protein>
<evidence type="ECO:0000313" key="3">
    <source>
        <dbReference type="Proteomes" id="UP000178187"/>
    </source>
</evidence>
<feature type="domain" description="DUF547" evidence="1">
    <location>
        <begin position="76"/>
        <end position="181"/>
    </location>
</feature>
<dbReference type="EMBL" id="MHFR01000043">
    <property type="protein sequence ID" value="OGW97220.1"/>
    <property type="molecule type" value="Genomic_DNA"/>
</dbReference>
<dbReference type="Proteomes" id="UP000178187">
    <property type="component" value="Unassembled WGS sequence"/>
</dbReference>
<dbReference type="PANTHER" id="PTHR46361:SF3">
    <property type="entry name" value="ELECTRON CARRIER_ PROTEIN DISULFIDE OXIDOREDUCTASE"/>
    <property type="match status" value="1"/>
</dbReference>
<comment type="caution">
    <text evidence="2">The sequence shown here is derived from an EMBL/GenBank/DDBJ whole genome shotgun (WGS) entry which is preliminary data.</text>
</comment>
<dbReference type="InterPro" id="IPR006869">
    <property type="entry name" value="DUF547"/>
</dbReference>
<sequence>MRFNRLACYLAIILFWFFVLPIAYAEDVVTYESLDRIFNRDIHEGLIDYREIKQTGLSDLDSYFGLVTQLSTERLNSFSREDQIAFWINTYNAGVIREILKKYPLSKVADNPEIFLSEAIQLADQNLSLAKIQNGFLRERFRDERILTALVSGRKDSPKLSNLVYRGTTIEDQLNEAARLFAEDITKNRIIPGKKKIFLSPLLRKYQNDFIVKFGVLQESKGVSESEAAVLGFLIYHVKDSAMRLFLDSGSYKVKYLPEDSHLNEYRL</sequence>
<accession>A0A1G1KWF2</accession>
<dbReference type="AlphaFoldDB" id="A0A1G1KWF2"/>
<name>A0A1G1KWF2_9BACT</name>
<dbReference type="Pfam" id="PF04784">
    <property type="entry name" value="DUF547"/>
    <property type="match status" value="1"/>
</dbReference>
<proteinExistence type="predicted"/>
<organism evidence="2 3">
    <name type="scientific">Candidatus Danuiimicrobium aquiferis</name>
    <dbReference type="NCBI Taxonomy" id="1801832"/>
    <lineage>
        <taxon>Bacteria</taxon>
        <taxon>Pseudomonadati</taxon>
        <taxon>Candidatus Omnitrophota</taxon>
        <taxon>Candidatus Danuiimicrobium</taxon>
    </lineage>
</organism>
<evidence type="ECO:0000313" key="2">
    <source>
        <dbReference type="EMBL" id="OGW97220.1"/>
    </source>
</evidence>
<gene>
    <name evidence="2" type="ORF">A3G33_08580</name>
</gene>
<reference evidence="2 3" key="1">
    <citation type="journal article" date="2016" name="Nat. Commun.">
        <title>Thousands of microbial genomes shed light on interconnected biogeochemical processes in an aquifer system.</title>
        <authorList>
            <person name="Anantharaman K."/>
            <person name="Brown C.T."/>
            <person name="Hug L.A."/>
            <person name="Sharon I."/>
            <person name="Castelle C.J."/>
            <person name="Probst A.J."/>
            <person name="Thomas B.C."/>
            <person name="Singh A."/>
            <person name="Wilkins M.J."/>
            <person name="Karaoz U."/>
            <person name="Brodie E.L."/>
            <person name="Williams K.H."/>
            <person name="Hubbard S.S."/>
            <person name="Banfield J.F."/>
        </authorList>
    </citation>
    <scope>NUCLEOTIDE SEQUENCE [LARGE SCALE GENOMIC DNA]</scope>
</reference>
<evidence type="ECO:0000259" key="1">
    <source>
        <dbReference type="Pfam" id="PF04784"/>
    </source>
</evidence>